<dbReference type="GO" id="GO:0004672">
    <property type="term" value="F:protein kinase activity"/>
    <property type="evidence" value="ECO:0007669"/>
    <property type="project" value="InterPro"/>
</dbReference>
<dbReference type="GO" id="GO:0005524">
    <property type="term" value="F:ATP binding"/>
    <property type="evidence" value="ECO:0007669"/>
    <property type="project" value="InterPro"/>
</dbReference>
<keyword evidence="2" id="KW-0812">Transmembrane</keyword>
<dbReference type="InterPro" id="IPR008271">
    <property type="entry name" value="Ser/Thr_kinase_AS"/>
</dbReference>
<keyword evidence="5" id="KW-1185">Reference proteome</keyword>
<dbReference type="InterPro" id="IPR011009">
    <property type="entry name" value="Kinase-like_dom_sf"/>
</dbReference>
<dbReference type="PANTHER" id="PTHR48006">
    <property type="entry name" value="LEUCINE-RICH REPEAT-CONTAINING PROTEIN DDB_G0281931-RELATED"/>
    <property type="match status" value="1"/>
</dbReference>
<dbReference type="PANTHER" id="PTHR48006:SF92">
    <property type="entry name" value="LRR RECEPTOR-LIKE SERINE_THREONINE-PROTEIN KINASE GSO1"/>
    <property type="match status" value="1"/>
</dbReference>
<dbReference type="Gramene" id="Kaladp0977s0001.1.v1.1">
    <property type="protein sequence ID" value="Kaladp0977s0001.1.v1.1"/>
    <property type="gene ID" value="Kaladp0977s0001.v1.1"/>
</dbReference>
<dbReference type="InterPro" id="IPR051824">
    <property type="entry name" value="LRR_Rcpt-Like_S/T_Kinase"/>
</dbReference>
<dbReference type="PROSITE" id="PS00108">
    <property type="entry name" value="PROTEIN_KINASE_ST"/>
    <property type="match status" value="1"/>
</dbReference>
<comment type="subcellular location">
    <subcellularLocation>
        <location evidence="1">Membrane</location>
        <topology evidence="1">Single-pass type I membrane protein</topology>
    </subcellularLocation>
</comment>
<dbReference type="Gene3D" id="3.30.200.20">
    <property type="entry name" value="Phosphorylase Kinase, domain 1"/>
    <property type="match status" value="1"/>
</dbReference>
<evidence type="ECO:0000256" key="2">
    <source>
        <dbReference type="SAM" id="Phobius"/>
    </source>
</evidence>
<dbReference type="FunFam" id="1.10.510.10:FF:000530">
    <property type="entry name" value="probable receptor-like protein kinase At5g59700"/>
    <property type="match status" value="1"/>
</dbReference>
<feature type="transmembrane region" description="Helical" evidence="2">
    <location>
        <begin position="54"/>
        <end position="77"/>
    </location>
</feature>
<dbReference type="InterPro" id="IPR000719">
    <property type="entry name" value="Prot_kinase_dom"/>
</dbReference>
<dbReference type="SUPFAM" id="SSF56112">
    <property type="entry name" value="Protein kinase-like (PK-like)"/>
    <property type="match status" value="1"/>
</dbReference>
<proteinExistence type="predicted"/>
<protein>
    <recommendedName>
        <fullName evidence="3">Protein kinase domain-containing protein</fullName>
    </recommendedName>
</protein>
<dbReference type="GO" id="GO:0016020">
    <property type="term" value="C:membrane"/>
    <property type="evidence" value="ECO:0007669"/>
    <property type="project" value="UniProtKB-SubCell"/>
</dbReference>
<dbReference type="PROSITE" id="PS50011">
    <property type="entry name" value="PROTEIN_KINASE_DOM"/>
    <property type="match status" value="1"/>
</dbReference>
<accession>A0A7N0VL86</accession>
<dbReference type="OMA" id="CKADQDF"/>
<evidence type="ECO:0000259" key="3">
    <source>
        <dbReference type="PROSITE" id="PS50011"/>
    </source>
</evidence>
<sequence>MLSDLVPEANETENEVCSLAIIVLIAADKLQRDQSSFDDFYSCLPNLDVFDSLLTTILALLFVVLGVLLVVGLVKYVSKGQARSPARHKEDPAWSGLYRFTKVEIENALNFWGDRRYLGRGSAGLVYMGVLPSGQNVAVKHIFKTNNSDSFFREVAGLSRIRHSNLACLLGYCVEDGEQFLVFEYCSGGNLSQRLLRKDTVLTWYDRVKILRHCALALRFLHDKVDGCIVHRDIKLTNILLTDDLIPKLSDFGLAKLLKMEQSKVFTDVRGTIGYMDPEYMTNAKLTCASDIYSFGIVTLQLLSGQKVIELDLDARDQLTRKAKDVSLGSRPLSDFIDPRLNGAVTETDFESILQIAVLCVARSSKSRPSIDVVFRQGYKDDSFILAEQAKQIFYVTDPIDPTYFIVVNGKQQHMTEESLIDDDIVPVISRVPSSDLHVDDGDAYCQRTDHTEGIWIQT</sequence>
<evidence type="ECO:0000256" key="1">
    <source>
        <dbReference type="ARBA" id="ARBA00004479"/>
    </source>
</evidence>
<dbReference type="Pfam" id="PF00069">
    <property type="entry name" value="Pkinase"/>
    <property type="match status" value="1"/>
</dbReference>
<evidence type="ECO:0000313" key="4">
    <source>
        <dbReference type="EnsemblPlants" id="Kaladp0977s0001.1.v1.1"/>
    </source>
</evidence>
<dbReference type="SMART" id="SM00220">
    <property type="entry name" value="S_TKc"/>
    <property type="match status" value="1"/>
</dbReference>
<dbReference type="Gene3D" id="1.10.510.10">
    <property type="entry name" value="Transferase(Phosphotransferase) domain 1"/>
    <property type="match status" value="1"/>
</dbReference>
<reference evidence="4" key="1">
    <citation type="submission" date="2021-01" db="UniProtKB">
        <authorList>
            <consortium name="EnsemblPlants"/>
        </authorList>
    </citation>
    <scope>IDENTIFICATION</scope>
</reference>
<dbReference type="EnsemblPlants" id="Kaladp0977s0001.1.v1.1">
    <property type="protein sequence ID" value="Kaladp0977s0001.1.v1.1"/>
    <property type="gene ID" value="Kaladp0977s0001.v1.1"/>
</dbReference>
<keyword evidence="2" id="KW-1133">Transmembrane helix</keyword>
<organism evidence="4 5">
    <name type="scientific">Kalanchoe fedtschenkoi</name>
    <name type="common">Lavender scallops</name>
    <name type="synonym">South American air plant</name>
    <dbReference type="NCBI Taxonomy" id="63787"/>
    <lineage>
        <taxon>Eukaryota</taxon>
        <taxon>Viridiplantae</taxon>
        <taxon>Streptophyta</taxon>
        <taxon>Embryophyta</taxon>
        <taxon>Tracheophyta</taxon>
        <taxon>Spermatophyta</taxon>
        <taxon>Magnoliopsida</taxon>
        <taxon>eudicotyledons</taxon>
        <taxon>Gunneridae</taxon>
        <taxon>Pentapetalae</taxon>
        <taxon>Saxifragales</taxon>
        <taxon>Crassulaceae</taxon>
        <taxon>Kalanchoe</taxon>
    </lineage>
</organism>
<name>A0A7N0VL86_KALFE</name>
<feature type="domain" description="Protein kinase" evidence="3">
    <location>
        <begin position="112"/>
        <end position="385"/>
    </location>
</feature>
<dbReference type="AlphaFoldDB" id="A0A7N0VL86"/>
<evidence type="ECO:0000313" key="5">
    <source>
        <dbReference type="Proteomes" id="UP000594263"/>
    </source>
</evidence>
<dbReference type="Proteomes" id="UP000594263">
    <property type="component" value="Unplaced"/>
</dbReference>
<keyword evidence="2" id="KW-0472">Membrane</keyword>